<dbReference type="Proteomes" id="UP000790833">
    <property type="component" value="Unassembled WGS sequence"/>
</dbReference>
<evidence type="ECO:0000256" key="4">
    <source>
        <dbReference type="ARBA" id="ARBA00019827"/>
    </source>
</evidence>
<dbReference type="Pfam" id="PF10153">
    <property type="entry name" value="Efg1"/>
    <property type="match status" value="1"/>
</dbReference>
<dbReference type="GO" id="GO:0005730">
    <property type="term" value="C:nucleolus"/>
    <property type="evidence" value="ECO:0007669"/>
    <property type="project" value="UniProtKB-SubCell"/>
</dbReference>
<comment type="subcellular location">
    <subcellularLocation>
        <location evidence="1">Nucleus</location>
        <location evidence="1">Nucleolus</location>
    </subcellularLocation>
</comment>
<feature type="region of interest" description="Disordered" evidence="9">
    <location>
        <begin position="144"/>
        <end position="164"/>
    </location>
</feature>
<comment type="caution">
    <text evidence="10">The sequence shown here is derived from an EMBL/GenBank/DDBJ whole genome shotgun (WGS) entry which is preliminary data.</text>
</comment>
<keyword evidence="11" id="KW-1185">Reference proteome</keyword>
<gene>
    <name evidence="10" type="primary">EFG1</name>
    <name evidence="10" type="ORF">KQ657_000939</name>
</gene>
<evidence type="ECO:0000313" key="11">
    <source>
        <dbReference type="Proteomes" id="UP000790833"/>
    </source>
</evidence>
<evidence type="ECO:0000256" key="6">
    <source>
        <dbReference type="ARBA" id="ARBA00023054"/>
    </source>
</evidence>
<evidence type="ECO:0000313" key="10">
    <source>
        <dbReference type="EMBL" id="KAG7193182.1"/>
    </source>
</evidence>
<keyword evidence="7" id="KW-0539">Nucleus</keyword>
<dbReference type="AlphaFoldDB" id="A0A9P8AHC2"/>
<dbReference type="PANTHER" id="PTHR33911">
    <property type="entry name" value="RRNA-PROCESSING PROTEIN EFG1"/>
    <property type="match status" value="1"/>
</dbReference>
<feature type="coiled-coil region" evidence="8">
    <location>
        <begin position="52"/>
        <end position="107"/>
    </location>
</feature>
<proteinExistence type="inferred from homology"/>
<protein>
    <recommendedName>
        <fullName evidence="3">rRNA-processing protein EFG1</fullName>
    </recommendedName>
    <alternativeName>
        <fullName evidence="4">rRNA-processing protein efg1</fullName>
    </alternativeName>
</protein>
<keyword evidence="5" id="KW-0698">rRNA processing</keyword>
<name>A0A9P8AHC2_9ASCO</name>
<dbReference type="GO" id="GO:0000462">
    <property type="term" value="P:maturation of SSU-rRNA from tricistronic rRNA transcript (SSU-rRNA, 5.8S rRNA, LSU-rRNA)"/>
    <property type="evidence" value="ECO:0007669"/>
    <property type="project" value="TreeGrafter"/>
</dbReference>
<accession>A0A9P8AHC2</accession>
<evidence type="ECO:0000256" key="2">
    <source>
        <dbReference type="ARBA" id="ARBA00006916"/>
    </source>
</evidence>
<dbReference type="EMBL" id="JAHMUF010000013">
    <property type="protein sequence ID" value="KAG7193182.1"/>
    <property type="molecule type" value="Genomic_DNA"/>
</dbReference>
<dbReference type="GeneID" id="66114313"/>
<dbReference type="GO" id="GO:0030688">
    <property type="term" value="C:preribosome, small subunit precursor"/>
    <property type="evidence" value="ECO:0007669"/>
    <property type="project" value="TreeGrafter"/>
</dbReference>
<organism evidence="10 11">
    <name type="scientific">Scheffersomyces spartinae</name>
    <dbReference type="NCBI Taxonomy" id="45513"/>
    <lineage>
        <taxon>Eukaryota</taxon>
        <taxon>Fungi</taxon>
        <taxon>Dikarya</taxon>
        <taxon>Ascomycota</taxon>
        <taxon>Saccharomycotina</taxon>
        <taxon>Pichiomycetes</taxon>
        <taxon>Debaryomycetaceae</taxon>
        <taxon>Scheffersomyces</taxon>
    </lineage>
</organism>
<evidence type="ECO:0000256" key="9">
    <source>
        <dbReference type="SAM" id="MobiDB-lite"/>
    </source>
</evidence>
<feature type="region of interest" description="Disordered" evidence="9">
    <location>
        <begin position="209"/>
        <end position="229"/>
    </location>
</feature>
<feature type="region of interest" description="Disordered" evidence="9">
    <location>
        <begin position="1"/>
        <end position="20"/>
    </location>
</feature>
<dbReference type="OrthoDB" id="47732at2759"/>
<evidence type="ECO:0000256" key="3">
    <source>
        <dbReference type="ARBA" id="ARBA00018689"/>
    </source>
</evidence>
<evidence type="ECO:0000256" key="1">
    <source>
        <dbReference type="ARBA" id="ARBA00004604"/>
    </source>
</evidence>
<comment type="similarity">
    <text evidence="2">Belongs to the EFG1 family.</text>
</comment>
<dbReference type="InterPro" id="IPR050786">
    <property type="entry name" value="EFG1_rRNA-proc"/>
</dbReference>
<dbReference type="InterPro" id="IPR019310">
    <property type="entry name" value="Efg1"/>
</dbReference>
<reference evidence="10" key="1">
    <citation type="submission" date="2021-03" db="EMBL/GenBank/DDBJ databases">
        <authorList>
            <person name="Palmer J.M."/>
        </authorList>
    </citation>
    <scope>NUCLEOTIDE SEQUENCE</scope>
    <source>
        <strain evidence="10">ARV_011</strain>
    </source>
</reference>
<dbReference type="PANTHER" id="PTHR33911:SF1">
    <property type="entry name" value="RRNA-PROCESSING PROTEIN EFG1"/>
    <property type="match status" value="1"/>
</dbReference>
<evidence type="ECO:0000256" key="5">
    <source>
        <dbReference type="ARBA" id="ARBA00022552"/>
    </source>
</evidence>
<keyword evidence="6 8" id="KW-0175">Coiled coil</keyword>
<dbReference type="RefSeq" id="XP_043048730.1">
    <property type="nucleotide sequence ID" value="XM_043191758.1"/>
</dbReference>
<evidence type="ECO:0000256" key="7">
    <source>
        <dbReference type="ARBA" id="ARBA00023242"/>
    </source>
</evidence>
<evidence type="ECO:0000256" key="8">
    <source>
        <dbReference type="SAM" id="Coils"/>
    </source>
</evidence>
<sequence length="229" mass="26463">MGKSREKVTNKVSKKPQGVLSAKLKKKIRDVERLLKRDSLNGTTRTENERKLKALKVQLANSSLNLQAKKNAKKYHMVRFFEKKKAVRKLKQAIKTLEEAKKTEVKKDIKKARKSVKFCEIDLVYTIMFPKNEKYISLYPNPKDEDKQLTSTPQAKAGKLASESLRREKRKEYERLIEEDKLPFTLEDVLAGKTISLDSEVLTAKMEQEIDAEGEENGEEEDDEFLEEA</sequence>